<dbReference type="InterPro" id="IPR016187">
    <property type="entry name" value="CTDL_fold"/>
</dbReference>
<dbReference type="InterPro" id="IPR027417">
    <property type="entry name" value="P-loop_NTPase"/>
</dbReference>
<reference evidence="4 5" key="1">
    <citation type="submission" date="2013-11" db="EMBL/GenBank/DDBJ databases">
        <title>Metagenomic analysis of a methanogenic consortium involved in long chain n-alkane degradation.</title>
        <authorList>
            <person name="Davidova I.A."/>
            <person name="Callaghan A.V."/>
            <person name="Wawrik B."/>
            <person name="Pruitt S."/>
            <person name="Marks C."/>
            <person name="Duncan K.E."/>
            <person name="Suflita J.M."/>
        </authorList>
    </citation>
    <scope>NUCLEOTIDE SEQUENCE [LARGE SCALE GENOMIC DNA]</scope>
    <source>
        <strain evidence="4 5">SPR</strain>
    </source>
</reference>
<dbReference type="Proteomes" id="UP000032233">
    <property type="component" value="Unassembled WGS sequence"/>
</dbReference>
<dbReference type="Pfam" id="PF03781">
    <property type="entry name" value="FGE-sulfatase"/>
    <property type="match status" value="1"/>
</dbReference>
<dbReference type="InterPro" id="IPR042095">
    <property type="entry name" value="SUMF_sf"/>
</dbReference>
<dbReference type="InterPro" id="IPR005532">
    <property type="entry name" value="SUMF_dom"/>
</dbReference>
<evidence type="ECO:0000313" key="4">
    <source>
        <dbReference type="EMBL" id="KIX12976.1"/>
    </source>
</evidence>
<feature type="region of interest" description="Disordered" evidence="1">
    <location>
        <begin position="594"/>
        <end position="614"/>
    </location>
</feature>
<dbReference type="InterPro" id="IPR051043">
    <property type="entry name" value="Sulfatase_Mod_Factor_Kinase"/>
</dbReference>
<proteinExistence type="predicted"/>
<feature type="domain" description="Sulfatase-modifying factor enzyme-like" evidence="2">
    <location>
        <begin position="455"/>
        <end position="686"/>
    </location>
</feature>
<accession>A0A0D2JB93</accession>
<sequence length="689" mass="79080">MTDQSRKLSLVRIRNDAAETKSVFFGFEEYADTLAGLIVNPENQTPLVIGVYGPWGSGKTTLMKAIQGRLDGPKATEFGDKINGADQGARNCKTVWFQAWKYDKENEILAGLLDAIFQTMSQDDFFSQAKGQIEKLAKGINKLKILGFVSKLASGVDISEFFKELDYKKQLGFYDVFDRFLKDLIYTYLSWRMKVTPSDKPDDKKGALVIFIDDLDRCPQPRIVKVLETIKLFMDHKGCVFVIGAAQDIIIKALADNYKDDANRFMEKIVQVTFNLPKLSEQAFYPYLEKLVGDQEEIKSNLNLIIPAMGGNPRQLKRFINNLNLRHGLMRSSGITINLGPVLHWGILEHAFPEFTDFIKERPNNLFVIKEHLETIAQELGDRKFWKAEEDRLDKLKIGPSLKSYILNESLVKIIDILKIDPTEFTKLITFSDIVESEVSGAETPKEQLRVGSRNKTMVEILPGRFKFGEKPKNDQNWQDDEIKAPYWIDLYLVTNARYKAFIEAGGYETEKWWKKHGGWEWREKQGIIRPKHWDDERFNQSNHPVVGVSWFEAAAFCAWLSEASKDAYEYHLPNERQWERAARGTDGREYPWEGDFDPNRCNTEESGKGGTTRVDIYEDGKSPEGCYDMAGNVWEWTSDFFDKYKVSYVIKGGSWNSTAEYARCANRGNYNPDNRSSDVGFRCARTPK</sequence>
<dbReference type="Gene3D" id="3.90.1580.10">
    <property type="entry name" value="paralog of FGE (formylglycine-generating enzyme)"/>
    <property type="match status" value="1"/>
</dbReference>
<dbReference type="GO" id="GO:0120147">
    <property type="term" value="F:formylglycine-generating oxidase activity"/>
    <property type="evidence" value="ECO:0007669"/>
    <property type="project" value="TreeGrafter"/>
</dbReference>
<dbReference type="InterPro" id="IPR011646">
    <property type="entry name" value="KAP_P-loop"/>
</dbReference>
<dbReference type="STRING" id="1429043.X474_16360"/>
<dbReference type="Pfam" id="PF07693">
    <property type="entry name" value="KAP_NTPase"/>
    <property type="match status" value="1"/>
</dbReference>
<dbReference type="AlphaFoldDB" id="A0A0D2JB93"/>
<feature type="domain" description="KAP NTPase" evidence="3">
    <location>
        <begin position="27"/>
        <end position="328"/>
    </location>
</feature>
<evidence type="ECO:0000259" key="2">
    <source>
        <dbReference type="Pfam" id="PF03781"/>
    </source>
</evidence>
<evidence type="ECO:0000256" key="1">
    <source>
        <dbReference type="SAM" id="MobiDB-lite"/>
    </source>
</evidence>
<dbReference type="InParanoid" id="A0A0D2JB93"/>
<comment type="caution">
    <text evidence="4">The sequence shown here is derived from an EMBL/GenBank/DDBJ whole genome shotgun (WGS) entry which is preliminary data.</text>
</comment>
<dbReference type="PANTHER" id="PTHR23150:SF19">
    <property type="entry name" value="FORMYLGLYCINE-GENERATING ENZYME"/>
    <property type="match status" value="1"/>
</dbReference>
<dbReference type="SUPFAM" id="SSF56436">
    <property type="entry name" value="C-type lectin-like"/>
    <property type="match status" value="1"/>
</dbReference>
<evidence type="ECO:0000313" key="5">
    <source>
        <dbReference type="Proteomes" id="UP000032233"/>
    </source>
</evidence>
<dbReference type="Gene3D" id="3.40.50.300">
    <property type="entry name" value="P-loop containing nucleotide triphosphate hydrolases"/>
    <property type="match status" value="1"/>
</dbReference>
<gene>
    <name evidence="4" type="ORF">X474_16360</name>
</gene>
<dbReference type="SUPFAM" id="SSF52540">
    <property type="entry name" value="P-loop containing nucleoside triphosphate hydrolases"/>
    <property type="match status" value="1"/>
</dbReference>
<evidence type="ECO:0008006" key="6">
    <source>
        <dbReference type="Google" id="ProtNLM"/>
    </source>
</evidence>
<dbReference type="EMBL" id="AZAC01000020">
    <property type="protein sequence ID" value="KIX12976.1"/>
    <property type="molecule type" value="Genomic_DNA"/>
</dbReference>
<evidence type="ECO:0000259" key="3">
    <source>
        <dbReference type="Pfam" id="PF07693"/>
    </source>
</evidence>
<name>A0A0D2JB93_9BACT</name>
<dbReference type="RefSeq" id="WP_052515241.1">
    <property type="nucleotide sequence ID" value="NZ_AZAC01000020.1"/>
</dbReference>
<organism evidence="4 5">
    <name type="scientific">Dethiosulfatarculus sandiegensis</name>
    <dbReference type="NCBI Taxonomy" id="1429043"/>
    <lineage>
        <taxon>Bacteria</taxon>
        <taxon>Pseudomonadati</taxon>
        <taxon>Thermodesulfobacteriota</taxon>
        <taxon>Desulfarculia</taxon>
        <taxon>Desulfarculales</taxon>
        <taxon>Desulfarculaceae</taxon>
        <taxon>Dethiosulfatarculus</taxon>
    </lineage>
</organism>
<dbReference type="PANTHER" id="PTHR23150">
    <property type="entry name" value="SULFATASE MODIFYING FACTOR 1, 2"/>
    <property type="match status" value="1"/>
</dbReference>
<keyword evidence="5" id="KW-1185">Reference proteome</keyword>
<protein>
    <recommendedName>
        <fullName evidence="6">Sulfatase-modifying factor enzyme domain-containing protein</fullName>
    </recommendedName>
</protein>
<dbReference type="OrthoDB" id="9806479at2"/>